<comment type="caution">
    <text evidence="20">The sequence shown here is derived from an EMBL/GenBank/DDBJ whole genome shotgun (WGS) entry which is preliminary data.</text>
</comment>
<dbReference type="InterPro" id="IPR036188">
    <property type="entry name" value="FAD/NAD-bd_sf"/>
</dbReference>
<reference evidence="20 21" key="1">
    <citation type="journal article" date="2019" name="PLoS ONE">
        <title>Genomic analyses reveal an absence of contemporary introgressive admixture between fin whales and blue whales, despite known hybrids.</title>
        <authorList>
            <person name="Westbury M.V."/>
            <person name="Petersen B."/>
            <person name="Lorenzen E.D."/>
        </authorList>
    </citation>
    <scope>NUCLEOTIDE SEQUENCE [LARGE SCALE GENOMIC DNA]</scope>
    <source>
        <strain evidence="20">FinWhale-01</strain>
    </source>
</reference>
<evidence type="ECO:0000256" key="15">
    <source>
        <dbReference type="ARBA" id="ARBA00038979"/>
    </source>
</evidence>
<evidence type="ECO:0000313" key="21">
    <source>
        <dbReference type="Proteomes" id="UP000437017"/>
    </source>
</evidence>
<comment type="cofactor">
    <cofactor evidence="1">
        <name>NAD(+)</name>
        <dbReference type="ChEBI" id="CHEBI:57540"/>
    </cofactor>
</comment>
<keyword evidence="12" id="KW-0520">NAD</keyword>
<proteinExistence type="inferred from homology"/>
<dbReference type="PANTHER" id="PTHR46091">
    <property type="entry name" value="BLR7054 PROTEIN"/>
    <property type="match status" value="1"/>
</dbReference>
<evidence type="ECO:0000256" key="16">
    <source>
        <dbReference type="ARBA" id="ARBA00041141"/>
    </source>
</evidence>
<dbReference type="SUPFAM" id="SSF51905">
    <property type="entry name" value="FAD/NAD(P)-binding domain"/>
    <property type="match status" value="1"/>
</dbReference>
<evidence type="ECO:0000256" key="10">
    <source>
        <dbReference type="ARBA" id="ARBA00022857"/>
    </source>
</evidence>
<name>A0A6A1Q604_BALPH</name>
<keyword evidence="21" id="KW-1185">Reference proteome</keyword>
<organism evidence="20 21">
    <name type="scientific">Balaenoptera physalus</name>
    <name type="common">Fin whale</name>
    <name type="synonym">Balaena physalus</name>
    <dbReference type="NCBI Taxonomy" id="9770"/>
    <lineage>
        <taxon>Eukaryota</taxon>
        <taxon>Metazoa</taxon>
        <taxon>Chordata</taxon>
        <taxon>Craniata</taxon>
        <taxon>Vertebrata</taxon>
        <taxon>Euteleostomi</taxon>
        <taxon>Mammalia</taxon>
        <taxon>Eutheria</taxon>
        <taxon>Laurasiatheria</taxon>
        <taxon>Artiodactyla</taxon>
        <taxon>Whippomorpha</taxon>
        <taxon>Cetacea</taxon>
        <taxon>Mysticeti</taxon>
        <taxon>Balaenopteridae</taxon>
        <taxon>Balaenoptera</taxon>
    </lineage>
</organism>
<dbReference type="GO" id="GO:0051786">
    <property type="term" value="F:all-trans-retinol 13,14-reductase activity"/>
    <property type="evidence" value="ECO:0007669"/>
    <property type="project" value="UniProtKB-EC"/>
</dbReference>
<evidence type="ECO:0000256" key="17">
    <source>
        <dbReference type="ARBA" id="ARBA00048815"/>
    </source>
</evidence>
<dbReference type="EC" id="1.3.99.23" evidence="15"/>
<evidence type="ECO:0000256" key="4">
    <source>
        <dbReference type="ARBA" id="ARBA00004406"/>
    </source>
</evidence>
<protein>
    <recommendedName>
        <fullName evidence="16">All-trans-retinol 13,14-reductase</fullName>
        <ecNumber evidence="15">1.3.99.23</ecNumber>
    </recommendedName>
    <alternativeName>
        <fullName evidence="19">All-trans-13,14-dihydroretinol saturase</fullName>
    </alternativeName>
    <alternativeName>
        <fullName evidence="18">PPAR-alpha-regulated and starvation-induced gene protein</fullName>
    </alternativeName>
</protein>
<evidence type="ECO:0000256" key="12">
    <source>
        <dbReference type="ARBA" id="ARBA00023027"/>
    </source>
</evidence>
<evidence type="ECO:0000256" key="13">
    <source>
        <dbReference type="ARBA" id="ARBA00023098"/>
    </source>
</evidence>
<dbReference type="Gene3D" id="3.50.50.60">
    <property type="entry name" value="FAD/NAD(P)-binding domain"/>
    <property type="match status" value="2"/>
</dbReference>
<dbReference type="FunFam" id="3.50.50.60:FF:000139">
    <property type="entry name" value="All-trans-retinol 13,14-reductase"/>
    <property type="match status" value="1"/>
</dbReference>
<dbReference type="InterPro" id="IPR052206">
    <property type="entry name" value="Retinol_saturase"/>
</dbReference>
<evidence type="ECO:0000256" key="6">
    <source>
        <dbReference type="ARBA" id="ARBA00022630"/>
    </source>
</evidence>
<sequence length="641" mass="68917">DKLTGQSRGRRVRAQSERTGSGASAMWLLLLPLAALLLAVLGKVCKGLFSGSSPNPFSEDVKRPPAPLVTDKEARKKVLKQGSGFGGLAAAAILTKAGKRVLVLEQHTKAGGCCHTFGQDGLEFDTGIHYIGRMQEGSFGRFILDQITEGQLDWAPTASPFDIMVLEGPNGRKEFPMYSGEKAYIQGLKEKFPQEEAAIDKYIRLVKVVSRGVIHAILLKILPLPMVQALNKYGLLTRFSPFLHASTQSLAEVLRELPASPELQAVLSYIFPTYGVTASHTTFAMHALLVDHYIKGAFYPRGGSSEIAFHTIPVIQRAGGAVLTRAPVQSILLDSAGKACGVTVKEGQELVNIYCPIVISNAGLFNTYEYLLPEKARRLPGVKRQLGMVRPGLSMFSVFICLQGTKKDLGLPSTNYYIYFDTDMDTAMEHYLSLPADKAVEHIPVLFIAFPSAKDPTSFVEAALSVILKLFPQLEGKVGGQTPVAGASLPFLWGRGTRPGLTELQEGIGSPCRQAARAGAGKEVGVSQGPTPTLQLPLLPPQVDSVTGGSPLTSQFYLAAPRGACYGADHDLGRLHPGAMASMRAQSPIPNLYLTGQDVFTCGLMGALQGALLCSSAILKRNLYSDLQKLGARVQAQKKKN</sequence>
<dbReference type="EMBL" id="SGJD01000882">
    <property type="protein sequence ID" value="KAB0403037.1"/>
    <property type="molecule type" value="Genomic_DNA"/>
</dbReference>
<keyword evidence="9" id="KW-0274">FAD</keyword>
<keyword evidence="13" id="KW-0443">Lipid metabolism</keyword>
<keyword evidence="6" id="KW-0285">Flavoprotein</keyword>
<keyword evidence="11" id="KW-0560">Oxidoreductase</keyword>
<feature type="non-terminal residue" evidence="20">
    <location>
        <position position="1"/>
    </location>
</feature>
<evidence type="ECO:0000256" key="3">
    <source>
        <dbReference type="ARBA" id="ARBA00001974"/>
    </source>
</evidence>
<comment type="cofactor">
    <cofactor evidence="3">
        <name>FAD</name>
        <dbReference type="ChEBI" id="CHEBI:57692"/>
    </cofactor>
</comment>
<evidence type="ECO:0000256" key="9">
    <source>
        <dbReference type="ARBA" id="ARBA00022827"/>
    </source>
</evidence>
<dbReference type="Pfam" id="PF13450">
    <property type="entry name" value="NAD_binding_8"/>
    <property type="match status" value="1"/>
</dbReference>
<comment type="subcellular location">
    <subcellularLocation>
        <location evidence="4">Endoplasmic reticulum membrane</location>
        <topology evidence="4">Peripheral membrane protein</topology>
    </subcellularLocation>
</comment>
<evidence type="ECO:0000313" key="20">
    <source>
        <dbReference type="EMBL" id="KAB0403037.1"/>
    </source>
</evidence>
<keyword evidence="7" id="KW-0732">Signal</keyword>
<keyword evidence="14" id="KW-0472">Membrane</keyword>
<evidence type="ECO:0000256" key="18">
    <source>
        <dbReference type="ARBA" id="ARBA00077112"/>
    </source>
</evidence>
<evidence type="ECO:0000256" key="11">
    <source>
        <dbReference type="ARBA" id="ARBA00023002"/>
    </source>
</evidence>
<comment type="cofactor">
    <cofactor evidence="2">
        <name>NADP(+)</name>
        <dbReference type="ChEBI" id="CHEBI:58349"/>
    </cofactor>
</comment>
<evidence type="ECO:0000256" key="1">
    <source>
        <dbReference type="ARBA" id="ARBA00001911"/>
    </source>
</evidence>
<evidence type="ECO:0000256" key="14">
    <source>
        <dbReference type="ARBA" id="ARBA00023136"/>
    </source>
</evidence>
<keyword evidence="8" id="KW-0256">Endoplasmic reticulum</keyword>
<accession>A0A6A1Q604</accession>
<evidence type="ECO:0000256" key="5">
    <source>
        <dbReference type="ARBA" id="ARBA00005855"/>
    </source>
</evidence>
<evidence type="ECO:0000256" key="8">
    <source>
        <dbReference type="ARBA" id="ARBA00022824"/>
    </source>
</evidence>
<dbReference type="AlphaFoldDB" id="A0A6A1Q604"/>
<gene>
    <name evidence="20" type="ORF">E2I00_018771</name>
</gene>
<comment type="similarity">
    <text evidence="5">Belongs to the carotenoid/retinoid oxidoreductase family. CrtISO subfamily.</text>
</comment>
<dbReference type="FunFam" id="3.50.50.60:FF:000178">
    <property type="entry name" value="All-trans-retinol 13,14-reductase"/>
    <property type="match status" value="1"/>
</dbReference>
<dbReference type="PANTHER" id="PTHR46091:SF1">
    <property type="entry name" value="ALL-TRANS-RETINOL 13,14-REDUCTASE"/>
    <property type="match status" value="1"/>
</dbReference>
<dbReference type="GO" id="GO:0005789">
    <property type="term" value="C:endoplasmic reticulum membrane"/>
    <property type="evidence" value="ECO:0007669"/>
    <property type="project" value="UniProtKB-SubCell"/>
</dbReference>
<keyword evidence="10" id="KW-0521">NADP</keyword>
<dbReference type="Proteomes" id="UP000437017">
    <property type="component" value="Unassembled WGS sequence"/>
</dbReference>
<evidence type="ECO:0000256" key="2">
    <source>
        <dbReference type="ARBA" id="ARBA00001937"/>
    </source>
</evidence>
<evidence type="ECO:0000256" key="19">
    <source>
        <dbReference type="ARBA" id="ARBA00080843"/>
    </source>
</evidence>
<evidence type="ECO:0000256" key="7">
    <source>
        <dbReference type="ARBA" id="ARBA00022729"/>
    </source>
</evidence>
<comment type="catalytic activity">
    <reaction evidence="17">
        <text>all-trans-13,14-dihydroretinol + A = all-trans-retinol + AH2</text>
        <dbReference type="Rhea" id="RHEA:19193"/>
        <dbReference type="ChEBI" id="CHEBI:13193"/>
        <dbReference type="ChEBI" id="CHEBI:17336"/>
        <dbReference type="ChEBI" id="CHEBI:17499"/>
        <dbReference type="ChEBI" id="CHEBI:52075"/>
        <dbReference type="EC" id="1.3.99.23"/>
    </reaction>
</comment>
<dbReference type="OrthoDB" id="38045at2759"/>